<evidence type="ECO:0000259" key="2">
    <source>
        <dbReference type="Pfam" id="PF01757"/>
    </source>
</evidence>
<feature type="transmembrane region" description="Helical" evidence="1">
    <location>
        <begin position="342"/>
        <end position="360"/>
    </location>
</feature>
<feature type="transmembrane region" description="Helical" evidence="1">
    <location>
        <begin position="301"/>
        <end position="322"/>
    </location>
</feature>
<accession>A0A9W6RR96</accession>
<sequence length="398" mass="43727">MYTSTKAPPRSAVRPRLAWLDNLRVALTVLVVLHHAAQAYGPADWWYVRDQPRSGILATLSALDGAFFMSLFFFVSAVFVPGSHDRRGGWAFFRGRLLRLGVPLVVGALTIVPGLMYAYYRHYRGYPPISYPRYFADVYLGLGDRPADWSGPSWPDLQFGHLWFIQNLLAYSLLYLLCRQAARLLSRGRRGARPARPVPGHRSLVLLTLAVAAATYVIRIHYPLDTWVPVLDLLQVEPARVPQYAAFFILGVLADRYGWLERFPARTGWVWLAGGLGGAVVLFAVGSDASCFGAGGVTWPAALWALVDSALCVSLCVGLLTLFRETLGGTGPLRRELAAGSYTVYIVHLPVVVILQYALADRRPSALVAWVVVSGTAVLAAFPLAAALRRLPGARRVL</sequence>
<feature type="transmembrane region" description="Helical" evidence="1">
    <location>
        <begin position="162"/>
        <end position="182"/>
    </location>
</feature>
<comment type="caution">
    <text evidence="3">The sequence shown here is derived from an EMBL/GenBank/DDBJ whole genome shotgun (WGS) entry which is preliminary data.</text>
</comment>
<reference evidence="3" key="1">
    <citation type="submission" date="2023-03" db="EMBL/GenBank/DDBJ databases">
        <title>Actinoallomurus iriomotensis NBRC 103681.</title>
        <authorList>
            <person name="Ichikawa N."/>
            <person name="Sato H."/>
            <person name="Tonouchi N."/>
        </authorList>
    </citation>
    <scope>NUCLEOTIDE SEQUENCE</scope>
    <source>
        <strain evidence="3">NBRC 103681</strain>
    </source>
</reference>
<dbReference type="PANTHER" id="PTHR36927:SF4">
    <property type="entry name" value="BLR5718 PROTEIN"/>
    <property type="match status" value="1"/>
</dbReference>
<evidence type="ECO:0000313" key="3">
    <source>
        <dbReference type="EMBL" id="GLY80278.1"/>
    </source>
</evidence>
<proteinExistence type="predicted"/>
<feature type="transmembrane region" description="Helical" evidence="1">
    <location>
        <begin position="366"/>
        <end position="388"/>
    </location>
</feature>
<organism evidence="3 4">
    <name type="scientific">Actinoallomurus iriomotensis</name>
    <dbReference type="NCBI Taxonomy" id="478107"/>
    <lineage>
        <taxon>Bacteria</taxon>
        <taxon>Bacillati</taxon>
        <taxon>Actinomycetota</taxon>
        <taxon>Actinomycetes</taxon>
        <taxon>Streptosporangiales</taxon>
        <taxon>Thermomonosporaceae</taxon>
        <taxon>Actinoallomurus</taxon>
    </lineage>
</organism>
<dbReference type="GO" id="GO:0016747">
    <property type="term" value="F:acyltransferase activity, transferring groups other than amino-acyl groups"/>
    <property type="evidence" value="ECO:0007669"/>
    <property type="project" value="InterPro"/>
</dbReference>
<feature type="transmembrane region" description="Helical" evidence="1">
    <location>
        <begin position="100"/>
        <end position="120"/>
    </location>
</feature>
<dbReference type="PANTHER" id="PTHR36927">
    <property type="entry name" value="BLR4337 PROTEIN"/>
    <property type="match status" value="1"/>
</dbReference>
<name>A0A9W6RR96_9ACTN</name>
<evidence type="ECO:0000313" key="4">
    <source>
        <dbReference type="Proteomes" id="UP001165135"/>
    </source>
</evidence>
<feature type="domain" description="Acyltransferase 3" evidence="2">
    <location>
        <begin position="18"/>
        <end position="384"/>
    </location>
</feature>
<dbReference type="Pfam" id="PF01757">
    <property type="entry name" value="Acyl_transf_3"/>
    <property type="match status" value="1"/>
</dbReference>
<dbReference type="InterPro" id="IPR002656">
    <property type="entry name" value="Acyl_transf_3_dom"/>
</dbReference>
<dbReference type="AlphaFoldDB" id="A0A9W6RR96"/>
<protein>
    <recommendedName>
        <fullName evidence="2">Acyltransferase 3 domain-containing protein</fullName>
    </recommendedName>
</protein>
<feature type="transmembrane region" description="Helical" evidence="1">
    <location>
        <begin position="55"/>
        <end position="80"/>
    </location>
</feature>
<feature type="transmembrane region" description="Helical" evidence="1">
    <location>
        <begin position="242"/>
        <end position="259"/>
    </location>
</feature>
<keyword evidence="1" id="KW-0472">Membrane</keyword>
<dbReference type="InterPro" id="IPR050623">
    <property type="entry name" value="Glucan_succinyl_AcylTrfase"/>
</dbReference>
<evidence type="ECO:0000256" key="1">
    <source>
        <dbReference type="SAM" id="Phobius"/>
    </source>
</evidence>
<dbReference type="EMBL" id="BSTJ01000014">
    <property type="protein sequence ID" value="GLY80278.1"/>
    <property type="molecule type" value="Genomic_DNA"/>
</dbReference>
<feature type="transmembrane region" description="Helical" evidence="1">
    <location>
        <begin position="203"/>
        <end position="222"/>
    </location>
</feature>
<feature type="transmembrane region" description="Helical" evidence="1">
    <location>
        <begin position="271"/>
        <end position="295"/>
    </location>
</feature>
<keyword evidence="1" id="KW-1133">Transmembrane helix</keyword>
<dbReference type="Proteomes" id="UP001165135">
    <property type="component" value="Unassembled WGS sequence"/>
</dbReference>
<keyword evidence="1" id="KW-0812">Transmembrane</keyword>
<dbReference type="RefSeq" id="WP_285633009.1">
    <property type="nucleotide sequence ID" value="NZ_BSTJ01000014.1"/>
</dbReference>
<gene>
    <name evidence="3" type="ORF">Airi01_085450</name>
</gene>